<accession>A0A0A7EK89</accession>
<feature type="transmembrane region" description="Helical" evidence="6">
    <location>
        <begin position="254"/>
        <end position="274"/>
    </location>
</feature>
<organism evidence="8 9">
    <name type="scientific">Pseudoalteromonas piratica</name>
    <dbReference type="NCBI Taxonomy" id="1348114"/>
    <lineage>
        <taxon>Bacteria</taxon>
        <taxon>Pseudomonadati</taxon>
        <taxon>Pseudomonadota</taxon>
        <taxon>Gammaproteobacteria</taxon>
        <taxon>Alteromonadales</taxon>
        <taxon>Pseudoalteromonadaceae</taxon>
        <taxon>Pseudoalteromonas</taxon>
    </lineage>
</organism>
<name>A0A0A7EK89_9GAMM</name>
<dbReference type="eggNOG" id="COG3127">
    <property type="taxonomic scope" value="Bacteria"/>
</dbReference>
<dbReference type="GO" id="GO:0005886">
    <property type="term" value="C:plasma membrane"/>
    <property type="evidence" value="ECO:0007669"/>
    <property type="project" value="UniProtKB-SubCell"/>
</dbReference>
<keyword evidence="3 6" id="KW-0812">Transmembrane</keyword>
<dbReference type="PANTHER" id="PTHR30287">
    <property type="entry name" value="MEMBRANE COMPONENT OF PREDICTED ABC SUPERFAMILY METABOLITE UPTAKE TRANSPORTER"/>
    <property type="match status" value="1"/>
</dbReference>
<keyword evidence="2" id="KW-1003">Cell membrane</keyword>
<dbReference type="OrthoDB" id="5292592at2"/>
<feature type="transmembrane region" description="Helical" evidence="6">
    <location>
        <begin position="303"/>
        <end position="332"/>
    </location>
</feature>
<keyword evidence="9" id="KW-1185">Reference proteome</keyword>
<feature type="transmembrane region" description="Helical" evidence="6">
    <location>
        <begin position="752"/>
        <end position="778"/>
    </location>
</feature>
<feature type="transmembrane region" description="Helical" evidence="6">
    <location>
        <begin position="352"/>
        <end position="370"/>
    </location>
</feature>
<dbReference type="STRING" id="1348114.OM33_15090"/>
<dbReference type="Proteomes" id="UP000030341">
    <property type="component" value="Chromosome 2"/>
</dbReference>
<evidence type="ECO:0000256" key="3">
    <source>
        <dbReference type="ARBA" id="ARBA00022692"/>
    </source>
</evidence>
<dbReference type="InterPro" id="IPR038766">
    <property type="entry name" value="Membrane_comp_ABC_pdt"/>
</dbReference>
<dbReference type="KEGG" id="pseo:OM33_15090"/>
<keyword evidence="5 6" id="KW-0472">Membrane</keyword>
<dbReference type="Pfam" id="PF02687">
    <property type="entry name" value="FtsX"/>
    <property type="match status" value="1"/>
</dbReference>
<sequence>MLLTNLKLAWQFYWQDYKSNHQRLLRWVYSLLLLFIITLTLTSNSIQNYLEQNLNGLLGADVVITQKQALNHDQFSDINTLSENVVVTQQITTTLTHNGHYQQAQLKAVGNDYPLQGELISSPSLQTEGEVSENGPEPGTIWLDARLLASLTISPGELLTIGSHTFRVERVLLHEPDRLMEGHSVAMRAMINQHDLTALNFADDLVQYRYLIAANTQQRNALMTWHKTHLPAAQIFHKQGKHPLARFWQRTENFMGLASIILFFMAAIAIEQLAQVQTRKERYFSALCMSLGASKASCIQISLFKWCIGVGVLLPVVMILAMVGHYCLVQFLNDTFSNLTWQWQFLPAFKSASAVMIIFAIFQAPVWFALFKNSVAEQFIGHSNDVNTGLSKVASALVLFSVAYIYSDNVLLTTMMLIAVLSTVCIMLLMSWSGLTLGEKATSQFSGLIPFSLFMMKQRLVSKSTQILGVGLCAFLLLFTLMLLRDLGQTMSMYQRQHDGNVFISQASNKQMSFIEGWAAKEGIKVRQVKPYLNAKLTHINGLSLDEFTDKPSDSLATFSRAIRLHWSEAIPSNNHLESGEWWQANTKNWQQVSIEQEVMTDLGLKLGDTLTFYINQQAYPFTITASHAFKPGAGSITFWVQMPPLATQFIDAPHYTMASIELAENQWQLLAPLWQQFPTLRMVSLKEITARFDKTLVMVTQVITGFAVMIALLALVVIIASIKAVEPKEQKKNSIILSFGFTRKTCLQLNIIEWLVTAFITAAGAIIGTYLAGQLIYKSQFSLNYVPNFTWLGITLICILMVITGIGVFVSRKHLNSSIRSLLAE</sequence>
<dbReference type="PANTHER" id="PTHR30287:SF1">
    <property type="entry name" value="INNER MEMBRANE PROTEIN"/>
    <property type="match status" value="1"/>
</dbReference>
<dbReference type="RefSeq" id="WP_040134731.1">
    <property type="nucleotide sequence ID" value="NZ_CP009889.1"/>
</dbReference>
<gene>
    <name evidence="8" type="ORF">OM33_15090</name>
</gene>
<dbReference type="InterPro" id="IPR003838">
    <property type="entry name" value="ABC3_permease_C"/>
</dbReference>
<feature type="transmembrane region" description="Helical" evidence="6">
    <location>
        <begin position="790"/>
        <end position="811"/>
    </location>
</feature>
<evidence type="ECO:0000256" key="4">
    <source>
        <dbReference type="ARBA" id="ARBA00022989"/>
    </source>
</evidence>
<dbReference type="HOGENOM" id="CLU_342477_0_0_6"/>
<dbReference type="AlphaFoldDB" id="A0A0A7EK89"/>
<dbReference type="EMBL" id="CP009889">
    <property type="protein sequence ID" value="AIY66481.1"/>
    <property type="molecule type" value="Genomic_DNA"/>
</dbReference>
<feature type="transmembrane region" description="Helical" evidence="6">
    <location>
        <begin position="465"/>
        <end position="484"/>
    </location>
</feature>
<protein>
    <submittedName>
        <fullName evidence="8">Permease</fullName>
    </submittedName>
</protein>
<evidence type="ECO:0000313" key="8">
    <source>
        <dbReference type="EMBL" id="AIY66481.1"/>
    </source>
</evidence>
<evidence type="ECO:0000313" key="9">
    <source>
        <dbReference type="Proteomes" id="UP000030341"/>
    </source>
</evidence>
<feature type="transmembrane region" description="Helical" evidence="6">
    <location>
        <begin position="697"/>
        <end position="723"/>
    </location>
</feature>
<evidence type="ECO:0000256" key="2">
    <source>
        <dbReference type="ARBA" id="ARBA00022475"/>
    </source>
</evidence>
<evidence type="ECO:0000259" key="7">
    <source>
        <dbReference type="Pfam" id="PF02687"/>
    </source>
</evidence>
<keyword evidence="4 6" id="KW-1133">Transmembrane helix</keyword>
<reference evidence="8 9" key="1">
    <citation type="submission" date="2014-11" db="EMBL/GenBank/DDBJ databases">
        <title>Complete Genome Sequence of Pseudoalteromonas sp. Strain OCN003 Isolated from Kaneohe Bay, Oahu, Hawaii.</title>
        <authorList>
            <person name="Beurmann S."/>
            <person name="Videau P."/>
            <person name="Ushijima B."/>
            <person name="Smith A.M."/>
            <person name="Aeby G.S."/>
            <person name="Callahan S.M."/>
            <person name="Belcaid M."/>
        </authorList>
    </citation>
    <scope>NUCLEOTIDE SEQUENCE [LARGE SCALE GENOMIC DNA]</scope>
    <source>
        <strain evidence="8 9">OCN003</strain>
    </source>
</reference>
<comment type="subcellular location">
    <subcellularLocation>
        <location evidence="1">Cell membrane</location>
        <topology evidence="1">Multi-pass membrane protein</topology>
    </subcellularLocation>
</comment>
<evidence type="ECO:0000256" key="5">
    <source>
        <dbReference type="ARBA" id="ARBA00023136"/>
    </source>
</evidence>
<proteinExistence type="predicted"/>
<feature type="transmembrane region" description="Helical" evidence="6">
    <location>
        <begin position="412"/>
        <end position="435"/>
    </location>
</feature>
<evidence type="ECO:0000256" key="1">
    <source>
        <dbReference type="ARBA" id="ARBA00004651"/>
    </source>
</evidence>
<feature type="domain" description="ABC3 transporter permease C-terminal" evidence="7">
    <location>
        <begin position="707"/>
        <end position="817"/>
    </location>
</feature>
<feature type="transmembrane region" description="Helical" evidence="6">
    <location>
        <begin position="24"/>
        <end position="42"/>
    </location>
</feature>
<evidence type="ECO:0000256" key="6">
    <source>
        <dbReference type="SAM" id="Phobius"/>
    </source>
</evidence>